<reference evidence="2 3" key="1">
    <citation type="submission" date="2018-06" db="EMBL/GenBank/DDBJ databases">
        <title>Genome Sequence of the Brown Rot Fungal Pathogen Monilinia fructigena.</title>
        <authorList>
            <person name="Landi L."/>
            <person name="De Miccolis Angelini R.M."/>
            <person name="Pollastro S."/>
            <person name="Abate D."/>
            <person name="Faretra F."/>
            <person name="Romanazzi G."/>
        </authorList>
    </citation>
    <scope>NUCLEOTIDE SEQUENCE [LARGE SCALE GENOMIC DNA]</scope>
    <source>
        <strain evidence="2 3">Mfrg269</strain>
    </source>
</reference>
<proteinExistence type="predicted"/>
<dbReference type="OrthoDB" id="10467437at2759"/>
<gene>
    <name evidence="2" type="ORF">DID88_006146</name>
</gene>
<dbReference type="EMBL" id="QKRW01000006">
    <property type="protein sequence ID" value="RAL66456.1"/>
    <property type="molecule type" value="Genomic_DNA"/>
</dbReference>
<name>A0A395J2I7_9HELO</name>
<protein>
    <submittedName>
        <fullName evidence="2">Uncharacterized protein</fullName>
    </submittedName>
</protein>
<accession>A0A395J2I7</accession>
<feature type="region of interest" description="Disordered" evidence="1">
    <location>
        <begin position="1"/>
        <end position="120"/>
    </location>
</feature>
<organism evidence="2 3">
    <name type="scientific">Monilinia fructigena</name>
    <dbReference type="NCBI Taxonomy" id="38457"/>
    <lineage>
        <taxon>Eukaryota</taxon>
        <taxon>Fungi</taxon>
        <taxon>Dikarya</taxon>
        <taxon>Ascomycota</taxon>
        <taxon>Pezizomycotina</taxon>
        <taxon>Leotiomycetes</taxon>
        <taxon>Helotiales</taxon>
        <taxon>Sclerotiniaceae</taxon>
        <taxon>Monilinia</taxon>
    </lineage>
</organism>
<feature type="compositionally biased region" description="Acidic residues" evidence="1">
    <location>
        <begin position="102"/>
        <end position="118"/>
    </location>
</feature>
<dbReference type="AlphaFoldDB" id="A0A395J2I7"/>
<dbReference type="Proteomes" id="UP000249056">
    <property type="component" value="Unassembled WGS sequence"/>
</dbReference>
<feature type="compositionally biased region" description="Low complexity" evidence="1">
    <location>
        <begin position="51"/>
        <end position="63"/>
    </location>
</feature>
<sequence length="146" mass="16425">MSLSDKQSKLSPPTQFSSYTQYDEDPSASDCSASDEIDAREYDKQAKERSTSPIQSPLSSFSLPLPPTDANAEPGSPMSEHAAYEDLDSYEDDDGLIGYGEYYDEDSDEESDKEEYDPEWASQRTTIAYRVCVLGTIWEEVEDEEE</sequence>
<feature type="compositionally biased region" description="Acidic residues" evidence="1">
    <location>
        <begin position="85"/>
        <end position="95"/>
    </location>
</feature>
<feature type="compositionally biased region" description="Acidic residues" evidence="1">
    <location>
        <begin position="22"/>
        <end position="36"/>
    </location>
</feature>
<keyword evidence="3" id="KW-1185">Reference proteome</keyword>
<feature type="compositionally biased region" description="Basic and acidic residues" evidence="1">
    <location>
        <begin position="37"/>
        <end position="50"/>
    </location>
</feature>
<feature type="compositionally biased region" description="Polar residues" evidence="1">
    <location>
        <begin position="1"/>
        <end position="21"/>
    </location>
</feature>
<evidence type="ECO:0000256" key="1">
    <source>
        <dbReference type="SAM" id="MobiDB-lite"/>
    </source>
</evidence>
<evidence type="ECO:0000313" key="2">
    <source>
        <dbReference type="EMBL" id="RAL66456.1"/>
    </source>
</evidence>
<evidence type="ECO:0000313" key="3">
    <source>
        <dbReference type="Proteomes" id="UP000249056"/>
    </source>
</evidence>
<comment type="caution">
    <text evidence="2">The sequence shown here is derived from an EMBL/GenBank/DDBJ whole genome shotgun (WGS) entry which is preliminary data.</text>
</comment>